<evidence type="ECO:0000313" key="9">
    <source>
        <dbReference type="Proteomes" id="UP000073492"/>
    </source>
</evidence>
<evidence type="ECO:0000256" key="1">
    <source>
        <dbReference type="ARBA" id="ARBA00001961"/>
    </source>
</evidence>
<protein>
    <recommendedName>
        <fullName evidence="7">Prolyl 4-hydroxylase alpha subunit domain-containing protein</fullName>
    </recommendedName>
</protein>
<dbReference type="PANTHER" id="PTHR10869">
    <property type="entry name" value="PROLYL 4-HYDROXYLASE ALPHA SUBUNIT"/>
    <property type="match status" value="1"/>
</dbReference>
<dbReference type="PANTHER" id="PTHR10869:SF236">
    <property type="entry name" value="PROLYL 4-HYDROXYLASE ALPHA SUBUNIT DOMAIN-CONTAINING PROTEIN"/>
    <property type="match status" value="1"/>
</dbReference>
<feature type="compositionally biased region" description="Polar residues" evidence="6">
    <location>
        <begin position="27"/>
        <end position="36"/>
    </location>
</feature>
<comment type="caution">
    <text evidence="8">The sequence shown here is derived from an EMBL/GenBank/DDBJ whole genome shotgun (WGS) entry which is preliminary data.</text>
</comment>
<keyword evidence="9" id="KW-1185">Reference proteome</keyword>
<proteinExistence type="predicted"/>
<feature type="region of interest" description="Disordered" evidence="6">
    <location>
        <begin position="1"/>
        <end position="41"/>
    </location>
</feature>
<keyword evidence="3" id="KW-0223">Dioxygenase</keyword>
<dbReference type="OrthoDB" id="5382203at2759"/>
<keyword evidence="5" id="KW-0408">Iron</keyword>
<dbReference type="GO" id="GO:0005783">
    <property type="term" value="C:endoplasmic reticulum"/>
    <property type="evidence" value="ECO:0007669"/>
    <property type="project" value="TreeGrafter"/>
</dbReference>
<dbReference type="InterPro" id="IPR044862">
    <property type="entry name" value="Pro_4_hyd_alph_FE2OG_OXY"/>
</dbReference>
<dbReference type="Pfam" id="PF13640">
    <property type="entry name" value="2OG-FeII_Oxy_3"/>
    <property type="match status" value="1"/>
</dbReference>
<evidence type="ECO:0000256" key="5">
    <source>
        <dbReference type="ARBA" id="ARBA00023004"/>
    </source>
</evidence>
<name>A0A139I4W4_9PEZI</name>
<dbReference type="Gene3D" id="2.60.120.620">
    <property type="entry name" value="q2cbj1_9rhob like domain"/>
    <property type="match status" value="1"/>
</dbReference>
<feature type="domain" description="Prolyl 4-hydroxylase alpha subunit" evidence="7">
    <location>
        <begin position="57"/>
        <end position="265"/>
    </location>
</feature>
<evidence type="ECO:0000256" key="2">
    <source>
        <dbReference type="ARBA" id="ARBA00022723"/>
    </source>
</evidence>
<dbReference type="GO" id="GO:0031418">
    <property type="term" value="F:L-ascorbic acid binding"/>
    <property type="evidence" value="ECO:0007669"/>
    <property type="project" value="InterPro"/>
</dbReference>
<dbReference type="GO" id="GO:0004656">
    <property type="term" value="F:procollagen-proline 4-dioxygenase activity"/>
    <property type="evidence" value="ECO:0007669"/>
    <property type="project" value="TreeGrafter"/>
</dbReference>
<dbReference type="AlphaFoldDB" id="A0A139I4W4"/>
<comment type="cofactor">
    <cofactor evidence="1">
        <name>L-ascorbate</name>
        <dbReference type="ChEBI" id="CHEBI:38290"/>
    </cofactor>
</comment>
<gene>
    <name evidence="8" type="ORF">AC579_8608</name>
</gene>
<keyword evidence="2" id="KW-0479">Metal-binding</keyword>
<dbReference type="InterPro" id="IPR006620">
    <property type="entry name" value="Pro_4_hyd_alph"/>
</dbReference>
<evidence type="ECO:0000256" key="3">
    <source>
        <dbReference type="ARBA" id="ARBA00022964"/>
    </source>
</evidence>
<evidence type="ECO:0000256" key="6">
    <source>
        <dbReference type="SAM" id="MobiDB-lite"/>
    </source>
</evidence>
<dbReference type="Proteomes" id="UP000073492">
    <property type="component" value="Unassembled WGS sequence"/>
</dbReference>
<accession>A0A139I4W4</accession>
<reference evidence="8 9" key="1">
    <citation type="submission" date="2015-07" db="EMBL/GenBank/DDBJ databases">
        <title>Comparative genomics of the Sigatoka disease complex on banana suggests a link between parallel evolutionary changes in Pseudocercospora fijiensis and Pseudocercospora eumusae and increased virulence on the banana host.</title>
        <authorList>
            <person name="Chang T.-C."/>
            <person name="Salvucci A."/>
            <person name="Crous P.W."/>
            <person name="Stergiopoulos I."/>
        </authorList>
    </citation>
    <scope>NUCLEOTIDE SEQUENCE [LARGE SCALE GENOMIC DNA]</scope>
    <source>
        <strain evidence="8 9">CBS 116634</strain>
    </source>
</reference>
<organism evidence="8 9">
    <name type="scientific">Pseudocercospora musae</name>
    <dbReference type="NCBI Taxonomy" id="113226"/>
    <lineage>
        <taxon>Eukaryota</taxon>
        <taxon>Fungi</taxon>
        <taxon>Dikarya</taxon>
        <taxon>Ascomycota</taxon>
        <taxon>Pezizomycotina</taxon>
        <taxon>Dothideomycetes</taxon>
        <taxon>Dothideomycetidae</taxon>
        <taxon>Mycosphaerellales</taxon>
        <taxon>Mycosphaerellaceae</taxon>
        <taxon>Pseudocercospora</taxon>
    </lineage>
</organism>
<dbReference type="GO" id="GO:0005506">
    <property type="term" value="F:iron ion binding"/>
    <property type="evidence" value="ECO:0007669"/>
    <property type="project" value="InterPro"/>
</dbReference>
<dbReference type="EMBL" id="LFZO01000324">
    <property type="protein sequence ID" value="KXT09582.1"/>
    <property type="molecule type" value="Genomic_DNA"/>
</dbReference>
<evidence type="ECO:0000256" key="4">
    <source>
        <dbReference type="ARBA" id="ARBA00023002"/>
    </source>
</evidence>
<sequence length="385" mass="42704">MVAKSMATKRSGNALDASASRPYKATAATSQKNQSPDWPPIQSLPSSELAIEILVKDQLLTVSRLWTSKLCESYVAFLKTLPLVTTPGKPKKGEAVRVNDRYQISDARFAEQLWSSTALKDLVTQPIIDGVELDQNARSQLWGGEVLGLNPNIRIYRYSKGQFFDQHYDDSNNVHFPTADDPEHVPAKTTWTLLLYLSSPATGCQGGETVFYPEAPTKREAAPSPVVAELEVGMALLHRHGKDCLLHEGREVTEGEKWVIRSDLVVKRASRKLYLVCNSPQPSVRSRTLLHGGCLDDEKYAVKVEGDFATEPTCVASARLLCVFERMCDTSVSPAMMAPMEAPAEHTDVMASFSEDEVSLPSKKPQGRQAQWRRYQCCSRGMNLQ</sequence>
<evidence type="ECO:0000313" key="8">
    <source>
        <dbReference type="EMBL" id="KXT09582.1"/>
    </source>
</evidence>
<dbReference type="InterPro" id="IPR045054">
    <property type="entry name" value="P4HA-like"/>
</dbReference>
<dbReference type="SMART" id="SM00702">
    <property type="entry name" value="P4Hc"/>
    <property type="match status" value="1"/>
</dbReference>
<evidence type="ECO:0000259" key="7">
    <source>
        <dbReference type="SMART" id="SM00702"/>
    </source>
</evidence>
<keyword evidence="4" id="KW-0560">Oxidoreductase</keyword>
<dbReference type="FunFam" id="2.60.120.620:FF:000021">
    <property type="entry name" value="WGS project CABT00000000 data, contig 2.8"/>
    <property type="match status" value="1"/>
</dbReference>